<dbReference type="InterPro" id="IPR003751">
    <property type="entry name" value="CsrA"/>
</dbReference>
<comment type="subunit">
    <text evidence="6">Homodimer; the beta-strands of each monomer intercalate to form a hydrophobic core, while the alpha-helices form wings that extend away from the core.</text>
</comment>
<comment type="similarity">
    <text evidence="6">Belongs to the CsrA/RsmA family.</text>
</comment>
<dbReference type="GO" id="GO:1902208">
    <property type="term" value="P:regulation of bacterial-type flagellum assembly"/>
    <property type="evidence" value="ECO:0007669"/>
    <property type="project" value="UniProtKB-UniRule"/>
</dbReference>
<comment type="subcellular location">
    <subcellularLocation>
        <location evidence="6">Cytoplasm</location>
    </subcellularLocation>
</comment>
<reference evidence="7 8" key="1">
    <citation type="submission" date="2016-10" db="EMBL/GenBank/DDBJ databases">
        <authorList>
            <person name="de Groot N.N."/>
        </authorList>
    </citation>
    <scope>NUCLEOTIDE SEQUENCE [LARGE SCALE GENOMIC DNA]</scope>
    <source>
        <strain evidence="7 8">SLAS-1</strain>
    </source>
</reference>
<name>A0A1G9M0R1_9FIRM</name>
<keyword evidence="2 6" id="KW-0678">Repressor</keyword>
<dbReference type="PANTHER" id="PTHR34984">
    <property type="entry name" value="CARBON STORAGE REGULATOR"/>
    <property type="match status" value="1"/>
</dbReference>
<keyword evidence="8" id="KW-1185">Reference proteome</keyword>
<evidence type="ECO:0000256" key="4">
    <source>
        <dbReference type="ARBA" id="ARBA00022845"/>
    </source>
</evidence>
<dbReference type="HAMAP" id="MF_00167">
    <property type="entry name" value="CsrA"/>
    <property type="match status" value="1"/>
</dbReference>
<sequence>MLVLTRKKDEKIMIGENIEIQVLSIEGNQVQIGIEAPRSIEVHREEIYERIRQENVEAAKAAGFKKLGELTVDSGEDDEKRE</sequence>
<dbReference type="FunFam" id="2.60.40.4380:FF:000002">
    <property type="entry name" value="Translational regulator CsrA"/>
    <property type="match status" value="1"/>
</dbReference>
<dbReference type="InterPro" id="IPR036107">
    <property type="entry name" value="CsrA_sf"/>
</dbReference>
<dbReference type="EMBL" id="FNGO01000007">
    <property type="protein sequence ID" value="SDL67788.1"/>
    <property type="molecule type" value="Genomic_DNA"/>
</dbReference>
<evidence type="ECO:0000256" key="1">
    <source>
        <dbReference type="ARBA" id="ARBA00022490"/>
    </source>
</evidence>
<evidence type="ECO:0000313" key="7">
    <source>
        <dbReference type="EMBL" id="SDL67788.1"/>
    </source>
</evidence>
<dbReference type="GO" id="GO:0006402">
    <property type="term" value="P:mRNA catabolic process"/>
    <property type="evidence" value="ECO:0007669"/>
    <property type="project" value="InterPro"/>
</dbReference>
<dbReference type="GO" id="GO:0005829">
    <property type="term" value="C:cytosol"/>
    <property type="evidence" value="ECO:0007669"/>
    <property type="project" value="TreeGrafter"/>
</dbReference>
<dbReference type="Gene3D" id="2.60.40.4380">
    <property type="entry name" value="Translational regulator CsrA"/>
    <property type="match status" value="1"/>
</dbReference>
<keyword evidence="5 6" id="KW-0694">RNA-binding</keyword>
<evidence type="ECO:0000256" key="3">
    <source>
        <dbReference type="ARBA" id="ARBA00022795"/>
    </source>
</evidence>
<dbReference type="PANTHER" id="PTHR34984:SF1">
    <property type="entry name" value="CARBON STORAGE REGULATOR"/>
    <property type="match status" value="1"/>
</dbReference>
<dbReference type="GO" id="GO:0045947">
    <property type="term" value="P:negative regulation of translational initiation"/>
    <property type="evidence" value="ECO:0007669"/>
    <property type="project" value="UniProtKB-UniRule"/>
</dbReference>
<dbReference type="GO" id="GO:0044781">
    <property type="term" value="P:bacterial-type flagellum organization"/>
    <property type="evidence" value="ECO:0007669"/>
    <property type="project" value="UniProtKB-KW"/>
</dbReference>
<dbReference type="NCBIfam" id="TIGR00202">
    <property type="entry name" value="csrA"/>
    <property type="match status" value="1"/>
</dbReference>
<keyword evidence="3 6" id="KW-1005">Bacterial flagellum biogenesis</keyword>
<dbReference type="SUPFAM" id="SSF117130">
    <property type="entry name" value="CsrA-like"/>
    <property type="match status" value="1"/>
</dbReference>
<comment type="function">
    <text evidence="6">A translational regulator that binds mRNA to regulate translation initiation and/or mRNA stability. Usually binds in the 5'-UTR at or near the Shine-Dalgarno sequence preventing ribosome-binding, thus repressing translation. Its main target seems to be the major flagellin gene, while its function is anatagonized by FliW.</text>
</comment>
<proteinExistence type="inferred from homology"/>
<evidence type="ECO:0000256" key="6">
    <source>
        <dbReference type="HAMAP-Rule" id="MF_00167"/>
    </source>
</evidence>
<organism evidence="7 8">
    <name type="scientific">Halarsenatibacter silvermanii</name>
    <dbReference type="NCBI Taxonomy" id="321763"/>
    <lineage>
        <taxon>Bacteria</taxon>
        <taxon>Bacillati</taxon>
        <taxon>Bacillota</taxon>
        <taxon>Clostridia</taxon>
        <taxon>Halanaerobiales</taxon>
        <taxon>Halarsenatibacteraceae</taxon>
        <taxon>Halarsenatibacter</taxon>
    </lineage>
</organism>
<dbReference type="NCBIfam" id="NF002469">
    <property type="entry name" value="PRK01712.1"/>
    <property type="match status" value="1"/>
</dbReference>
<dbReference type="AlphaFoldDB" id="A0A1G9M0R1"/>
<accession>A0A1G9M0R1</accession>
<evidence type="ECO:0000313" key="8">
    <source>
        <dbReference type="Proteomes" id="UP000199476"/>
    </source>
</evidence>
<dbReference type="RefSeq" id="WP_089759389.1">
    <property type="nucleotide sequence ID" value="NZ_FNGO01000007.1"/>
</dbReference>
<gene>
    <name evidence="6" type="primary">csrA</name>
    <name evidence="7" type="ORF">SAMN04488692_10769</name>
</gene>
<dbReference type="Proteomes" id="UP000199476">
    <property type="component" value="Unassembled WGS sequence"/>
</dbReference>
<keyword evidence="1 6" id="KW-0963">Cytoplasm</keyword>
<dbReference type="Pfam" id="PF02599">
    <property type="entry name" value="CsrA"/>
    <property type="match status" value="1"/>
</dbReference>
<dbReference type="STRING" id="321763.SAMN04488692_10769"/>
<evidence type="ECO:0000256" key="2">
    <source>
        <dbReference type="ARBA" id="ARBA00022491"/>
    </source>
</evidence>
<evidence type="ECO:0000256" key="5">
    <source>
        <dbReference type="ARBA" id="ARBA00022884"/>
    </source>
</evidence>
<protein>
    <recommendedName>
        <fullName evidence="6">Translational regulator CsrA</fullName>
    </recommendedName>
</protein>
<dbReference type="GO" id="GO:0006109">
    <property type="term" value="P:regulation of carbohydrate metabolic process"/>
    <property type="evidence" value="ECO:0007669"/>
    <property type="project" value="InterPro"/>
</dbReference>
<dbReference type="OrthoDB" id="9809061at2"/>
<dbReference type="GO" id="GO:0048027">
    <property type="term" value="F:mRNA 5'-UTR binding"/>
    <property type="evidence" value="ECO:0007669"/>
    <property type="project" value="UniProtKB-UniRule"/>
</dbReference>
<keyword evidence="4 6" id="KW-0810">Translation regulation</keyword>